<feature type="domain" description="Ketoreductase" evidence="3">
    <location>
        <begin position="8"/>
        <end position="192"/>
    </location>
</feature>
<name>A0A2Z4IT16_9ACTN</name>
<dbReference type="KEGG" id="scad:DN051_03875"/>
<dbReference type="FunFam" id="3.40.50.720:FF:000084">
    <property type="entry name" value="Short-chain dehydrogenase reductase"/>
    <property type="match status" value="1"/>
</dbReference>
<dbReference type="AlphaFoldDB" id="A0A2Z4IT16"/>
<evidence type="ECO:0000259" key="3">
    <source>
        <dbReference type="SMART" id="SM00822"/>
    </source>
</evidence>
<dbReference type="Proteomes" id="UP000249616">
    <property type="component" value="Chromosome"/>
</dbReference>
<dbReference type="SUPFAM" id="SSF51735">
    <property type="entry name" value="NAD(P)-binding Rossmann-fold domains"/>
    <property type="match status" value="1"/>
</dbReference>
<dbReference type="InterPro" id="IPR020904">
    <property type="entry name" value="Sc_DH/Rdtase_CS"/>
</dbReference>
<dbReference type="GO" id="GO:0016491">
    <property type="term" value="F:oxidoreductase activity"/>
    <property type="evidence" value="ECO:0007669"/>
    <property type="project" value="UniProtKB-KW"/>
</dbReference>
<keyword evidence="5" id="KW-1185">Reference proteome</keyword>
<dbReference type="PROSITE" id="PS00061">
    <property type="entry name" value="ADH_SHORT"/>
    <property type="match status" value="1"/>
</dbReference>
<comment type="similarity">
    <text evidence="1">Belongs to the short-chain dehydrogenases/reductases (SDR) family.</text>
</comment>
<dbReference type="PRINTS" id="PR00080">
    <property type="entry name" value="SDRFAMILY"/>
</dbReference>
<dbReference type="EMBL" id="CP030073">
    <property type="protein sequence ID" value="AWW35894.1"/>
    <property type="molecule type" value="Genomic_DNA"/>
</dbReference>
<dbReference type="Pfam" id="PF13561">
    <property type="entry name" value="adh_short_C2"/>
    <property type="match status" value="1"/>
</dbReference>
<dbReference type="RefSeq" id="WP_053757734.1">
    <property type="nucleotide sequence ID" value="NZ_CP030073.1"/>
</dbReference>
<dbReference type="PANTHER" id="PTHR43639">
    <property type="entry name" value="OXIDOREDUCTASE, SHORT-CHAIN DEHYDROGENASE/REDUCTASE FAMILY (AFU_ORTHOLOGUE AFUA_5G02870)"/>
    <property type="match status" value="1"/>
</dbReference>
<dbReference type="SMART" id="SM00822">
    <property type="entry name" value="PKS_KR"/>
    <property type="match status" value="1"/>
</dbReference>
<gene>
    <name evidence="4" type="ORF">DN051_03875</name>
</gene>
<reference evidence="4 5" key="1">
    <citation type="journal article" date="2019" name="Int. J. Syst. Evol. Microbiol.">
        <title>Streptomyces cadmiisoli sp. nov., a novel actinomycete isolated from cadmium-contaminated soil.</title>
        <authorList>
            <person name="Li K."/>
            <person name="Tang X."/>
            <person name="Zhao J."/>
            <person name="Guo Y."/>
            <person name="Tang Y."/>
            <person name="Gao J."/>
        </authorList>
    </citation>
    <scope>NUCLEOTIDE SEQUENCE [LARGE SCALE GENOMIC DNA]</scope>
    <source>
        <strain evidence="4 5">ZFG47</strain>
    </source>
</reference>
<dbReference type="InterPro" id="IPR057326">
    <property type="entry name" value="KR_dom"/>
</dbReference>
<evidence type="ECO:0000256" key="2">
    <source>
        <dbReference type="ARBA" id="ARBA00023002"/>
    </source>
</evidence>
<dbReference type="PANTHER" id="PTHR43639:SF1">
    <property type="entry name" value="SHORT-CHAIN DEHYDROGENASE_REDUCTASE FAMILY PROTEIN"/>
    <property type="match status" value="1"/>
</dbReference>
<evidence type="ECO:0000313" key="5">
    <source>
        <dbReference type="Proteomes" id="UP000249616"/>
    </source>
</evidence>
<dbReference type="Gene3D" id="3.40.50.720">
    <property type="entry name" value="NAD(P)-binding Rossmann-like Domain"/>
    <property type="match status" value="1"/>
</dbReference>
<evidence type="ECO:0000313" key="4">
    <source>
        <dbReference type="EMBL" id="AWW35894.1"/>
    </source>
</evidence>
<dbReference type="InterPro" id="IPR002347">
    <property type="entry name" value="SDR_fam"/>
</dbReference>
<dbReference type="PRINTS" id="PR00081">
    <property type="entry name" value="GDHRDH"/>
</dbReference>
<dbReference type="InterPro" id="IPR036291">
    <property type="entry name" value="NAD(P)-bd_dom_sf"/>
</dbReference>
<organism evidence="4 5">
    <name type="scientific">Streptomyces cadmiisoli</name>
    <dbReference type="NCBI Taxonomy" id="2184053"/>
    <lineage>
        <taxon>Bacteria</taxon>
        <taxon>Bacillati</taxon>
        <taxon>Actinomycetota</taxon>
        <taxon>Actinomycetes</taxon>
        <taxon>Kitasatosporales</taxon>
        <taxon>Streptomycetaceae</taxon>
        <taxon>Streptomyces</taxon>
        <taxon>Streptomyces aurantiacus group</taxon>
    </lineage>
</organism>
<protein>
    <submittedName>
        <fullName evidence="4">3-oxoacyl-ACP reductase FabG</fullName>
    </submittedName>
</protein>
<sequence>MSQPLNGKVALVTGGSRGIGAAIVRHLARAGAAVAFTYRSSPDRAEALVRQITGDGGTALAIRADASDRAAARAAVDRTVEQLGGLHVVVNSAGVTGTGPFEEITDDSFDHSVAVNVGSVFHTTQAAMKHLTTGGRVITVGSINADRIHFPGGTVYAMTKAAVAGFTRALAREVSSRGITVNTVQPGPVDTDMNPADGPFAGVTRPLIAAGRYGTADEIASVVTFLAGPDSSFVTGATINVDGGFAA</sequence>
<keyword evidence="2" id="KW-0560">Oxidoreductase</keyword>
<accession>A0A2Z4IT16</accession>
<proteinExistence type="inferred from homology"/>
<evidence type="ECO:0000256" key="1">
    <source>
        <dbReference type="ARBA" id="ARBA00006484"/>
    </source>
</evidence>